<protein>
    <submittedName>
        <fullName evidence="2">SagB/ThcOx family dehydrogenase</fullName>
    </submittedName>
</protein>
<dbReference type="Pfam" id="PF00881">
    <property type="entry name" value="Nitroreductase"/>
    <property type="match status" value="1"/>
</dbReference>
<sequence>MTMDGPSIHSANLTTIVYGAGVPDALDCSETWFEASKVRRESMGWDCPGIQVLQNSPALQEISSRGARSYDHLPRVNLGAPEYPVAALGQVLLDRRSSDVFLGSMTLKQLSGLLRYGAGMTDVKGRSSHLRTTPSAGALHPLDLFFYGRHVDDLQEGVYYYLPQENQAVKIATSLGDAISSSFFDAAGSSDSAVIILIACSFWRTRFKYGHRGLRFCLIEAGHMAQNFLLLSTAYGLPSRALGGFVDDEVNERIPSLNGVDTALLYALAIG</sequence>
<dbReference type="SUPFAM" id="SSF55469">
    <property type="entry name" value="FMN-dependent nitroreductase-like"/>
    <property type="match status" value="1"/>
</dbReference>
<evidence type="ECO:0000313" key="3">
    <source>
        <dbReference type="Proteomes" id="UP000273001"/>
    </source>
</evidence>
<reference evidence="2 3" key="1">
    <citation type="submission" date="2018-09" db="EMBL/GenBank/DDBJ databases">
        <authorList>
            <person name="Li J."/>
        </authorList>
    </citation>
    <scope>NUCLEOTIDE SEQUENCE [LARGE SCALE GENOMIC DNA]</scope>
    <source>
        <strain evidence="2 3">2129</strain>
    </source>
</reference>
<dbReference type="Proteomes" id="UP000273001">
    <property type="component" value="Chromosome"/>
</dbReference>
<dbReference type="CDD" id="cd02142">
    <property type="entry name" value="McbC_SagB-like_oxidoreductase"/>
    <property type="match status" value="1"/>
</dbReference>
<dbReference type="PANTHER" id="PTHR43745">
    <property type="entry name" value="NITROREDUCTASE MJ1384-RELATED"/>
    <property type="match status" value="1"/>
</dbReference>
<evidence type="ECO:0000259" key="1">
    <source>
        <dbReference type="Pfam" id="PF00881"/>
    </source>
</evidence>
<dbReference type="InterPro" id="IPR029479">
    <property type="entry name" value="Nitroreductase"/>
</dbReference>
<name>A0ABN5PQH4_9ACTO</name>
<accession>A0ABN5PQH4</accession>
<dbReference type="NCBIfam" id="TIGR03605">
    <property type="entry name" value="antibiot_sagB"/>
    <property type="match status" value="1"/>
</dbReference>
<proteinExistence type="predicted"/>
<organism evidence="2 3">
    <name type="scientific">Actinomyces lilanjuaniae</name>
    <dbReference type="NCBI Taxonomy" id="2321394"/>
    <lineage>
        <taxon>Bacteria</taxon>
        <taxon>Bacillati</taxon>
        <taxon>Actinomycetota</taxon>
        <taxon>Actinomycetes</taxon>
        <taxon>Actinomycetales</taxon>
        <taxon>Actinomycetaceae</taxon>
        <taxon>Actinomyces</taxon>
    </lineage>
</organism>
<dbReference type="InterPro" id="IPR052544">
    <property type="entry name" value="Bacteriocin_Proc_Enz"/>
</dbReference>
<gene>
    <name evidence="2" type="ORF">D5R93_12425</name>
</gene>
<dbReference type="EMBL" id="CP032514">
    <property type="protein sequence ID" value="AYD90601.1"/>
    <property type="molecule type" value="Genomic_DNA"/>
</dbReference>
<keyword evidence="3" id="KW-1185">Reference proteome</keyword>
<dbReference type="InterPro" id="IPR020051">
    <property type="entry name" value="SagB-type_dehydrogenase"/>
</dbReference>
<dbReference type="Gene3D" id="3.40.109.10">
    <property type="entry name" value="NADH Oxidase"/>
    <property type="match status" value="1"/>
</dbReference>
<evidence type="ECO:0000313" key="2">
    <source>
        <dbReference type="EMBL" id="AYD90601.1"/>
    </source>
</evidence>
<dbReference type="InterPro" id="IPR000415">
    <property type="entry name" value="Nitroreductase-like"/>
</dbReference>
<feature type="domain" description="Nitroreductase" evidence="1">
    <location>
        <begin position="131"/>
        <end position="271"/>
    </location>
</feature>
<dbReference type="PANTHER" id="PTHR43745:SF2">
    <property type="entry name" value="NITROREDUCTASE MJ1384-RELATED"/>
    <property type="match status" value="1"/>
</dbReference>